<evidence type="ECO:0000259" key="7">
    <source>
        <dbReference type="PROSITE" id="PS50011"/>
    </source>
</evidence>
<feature type="compositionally biased region" description="Basic residues" evidence="6">
    <location>
        <begin position="302"/>
        <end position="311"/>
    </location>
</feature>
<dbReference type="AlphaFoldDB" id="F2U7B1"/>
<dbReference type="InParanoid" id="F2U7B1"/>
<keyword evidence="8" id="KW-0418">Kinase</keyword>
<dbReference type="EMBL" id="GL832963">
    <property type="protein sequence ID" value="EGD83328.1"/>
    <property type="molecule type" value="Genomic_DNA"/>
</dbReference>
<evidence type="ECO:0000256" key="3">
    <source>
        <dbReference type="ARBA" id="ARBA00022840"/>
    </source>
</evidence>
<dbReference type="PANTHER" id="PTHR48012">
    <property type="entry name" value="STERILE20-LIKE KINASE, ISOFORM B-RELATED"/>
    <property type="match status" value="1"/>
</dbReference>
<dbReference type="InterPro" id="IPR000719">
    <property type="entry name" value="Prot_kinase_dom"/>
</dbReference>
<gene>
    <name evidence="8" type="ORF">PTSG_03937</name>
</gene>
<feature type="coiled-coil region" evidence="5">
    <location>
        <begin position="522"/>
        <end position="625"/>
    </location>
</feature>
<sequence>MDSATVEKWQTKAVEEGLLNAVDPTLLYEPLEPIGHGATADIVKAIDREKGSVVAIKKFKTKFKSEDDWKDIVKEIRFLKKCESPYLVKFHDSFLHGKQVWIVMDYCLGSCFDIMEVFKKPFAEAEIKAVCWGILKALEYLHGNQKLHRDIKARNILLADSAEVKLCDFGASADVANTEGRANTFIGSPYWLAPEVILAMETGTYSYPADVWSLGITLIELAETKPPLFHLQTMSALFRIPNNPSPELSTTGWSSHFKSFLARCLDKDPDNRATVAELIQDLQKYADKKKRESKSSLATKLQHLKRDHRRQVKEEGADKKELKKLAKEQTAQLQDKRKSEFKATSLGYVDARMKMLRAQQQIAAARLRLEHLEEELMLKEKHLGQRLDMVVGHETERVHPIMRTHRLQMQELEMEYANEREKLEIAHLQENHAQVQVSTKRKHTVQARAHDKQLKKLSVHDKKVQEAFRRQTAQLDELQAVKERTKKGTADRKQAKKLEKLEKQALNEARQSVVAQATIRLNESQIKEINDLRRQQDEEMSELEAFFEQRREQMLKAHEQQLQELDQHMKDEANAAVKLKATELSNFQKGRDTKLEHERQKFSELEEEMSAVIEAERKRAEELDKAWYS</sequence>
<keyword evidence="2 4" id="KW-0547">Nucleotide-binding</keyword>
<dbReference type="RefSeq" id="XP_004994832.1">
    <property type="nucleotide sequence ID" value="XM_004994775.1"/>
</dbReference>
<dbReference type="PANTHER" id="PTHR48012:SF2">
    <property type="entry name" value="STERILE20-LIKE KINASE, ISOFORM B"/>
    <property type="match status" value="1"/>
</dbReference>
<dbReference type="STRING" id="946362.F2U7B1"/>
<dbReference type="GO" id="GO:0004674">
    <property type="term" value="F:protein serine/threonine kinase activity"/>
    <property type="evidence" value="ECO:0007669"/>
    <property type="project" value="UniProtKB-EC"/>
</dbReference>
<proteinExistence type="predicted"/>
<dbReference type="SMART" id="SM00220">
    <property type="entry name" value="S_TKc"/>
    <property type="match status" value="1"/>
</dbReference>
<evidence type="ECO:0000256" key="1">
    <source>
        <dbReference type="ARBA" id="ARBA00012513"/>
    </source>
</evidence>
<name>F2U7B1_SALR5</name>
<dbReference type="FunCoup" id="F2U7B1">
    <property type="interactions" value="1306"/>
</dbReference>
<evidence type="ECO:0000313" key="8">
    <source>
        <dbReference type="EMBL" id="EGD83328.1"/>
    </source>
</evidence>
<evidence type="ECO:0000256" key="4">
    <source>
        <dbReference type="PROSITE-ProRule" id="PRU10141"/>
    </source>
</evidence>
<protein>
    <recommendedName>
        <fullName evidence="1">non-specific serine/threonine protein kinase</fullName>
        <ecNumber evidence="1">2.7.11.1</ecNumber>
    </recommendedName>
</protein>
<dbReference type="GO" id="GO:0005737">
    <property type="term" value="C:cytoplasm"/>
    <property type="evidence" value="ECO:0007669"/>
    <property type="project" value="TreeGrafter"/>
</dbReference>
<feature type="region of interest" description="Disordered" evidence="6">
    <location>
        <begin position="290"/>
        <end position="322"/>
    </location>
</feature>
<dbReference type="CDD" id="cd05122">
    <property type="entry name" value="PKc_STE"/>
    <property type="match status" value="1"/>
</dbReference>
<dbReference type="PROSITE" id="PS00107">
    <property type="entry name" value="PROTEIN_KINASE_ATP"/>
    <property type="match status" value="1"/>
</dbReference>
<keyword evidence="9" id="KW-1185">Reference proteome</keyword>
<feature type="domain" description="Protein kinase" evidence="7">
    <location>
        <begin position="28"/>
        <end position="286"/>
    </location>
</feature>
<dbReference type="InterPro" id="IPR017441">
    <property type="entry name" value="Protein_kinase_ATP_BS"/>
</dbReference>
<reference evidence="8" key="1">
    <citation type="submission" date="2009-08" db="EMBL/GenBank/DDBJ databases">
        <title>Annotation of Salpingoeca rosetta.</title>
        <authorList>
            <consortium name="The Broad Institute Genome Sequencing Platform"/>
            <person name="Russ C."/>
            <person name="Cuomo C."/>
            <person name="Burger G."/>
            <person name="Gray M.W."/>
            <person name="Holland P.W.H."/>
            <person name="King N."/>
            <person name="Lang F.B.F."/>
            <person name="Roger A.J."/>
            <person name="Ruiz-Trillo I."/>
            <person name="Young S.K."/>
            <person name="Zeng Q."/>
            <person name="Gargeya S."/>
            <person name="Alvarado L."/>
            <person name="Berlin A."/>
            <person name="Chapman S.B."/>
            <person name="Chen Z."/>
            <person name="Freedman E."/>
            <person name="Gellesch M."/>
            <person name="Goldberg J."/>
            <person name="Griggs A."/>
            <person name="Gujja S."/>
            <person name="Heilman E."/>
            <person name="Heiman D."/>
            <person name="Howarth C."/>
            <person name="Mehta T."/>
            <person name="Neiman D."/>
            <person name="Pearson M."/>
            <person name="Roberts A."/>
            <person name="Saif S."/>
            <person name="Shea T."/>
            <person name="Shenoy N."/>
            <person name="Sisk P."/>
            <person name="Stolte C."/>
            <person name="Sykes S."/>
            <person name="White J."/>
            <person name="Yandava C."/>
            <person name="Haas B."/>
            <person name="Nusbaum C."/>
            <person name="Birren B."/>
        </authorList>
    </citation>
    <scope>NUCLEOTIDE SEQUENCE [LARGE SCALE GENOMIC DNA]</scope>
    <source>
        <strain evidence="8">ATCC 50818</strain>
    </source>
</reference>
<dbReference type="InterPro" id="IPR050629">
    <property type="entry name" value="STE20/SPS1-PAK"/>
</dbReference>
<keyword evidence="8" id="KW-0808">Transferase</keyword>
<feature type="compositionally biased region" description="Basic and acidic residues" evidence="6">
    <location>
        <begin position="312"/>
        <end position="322"/>
    </location>
</feature>
<dbReference type="OrthoDB" id="10016527at2759"/>
<dbReference type="GO" id="GO:0005524">
    <property type="term" value="F:ATP binding"/>
    <property type="evidence" value="ECO:0007669"/>
    <property type="project" value="UniProtKB-UniRule"/>
</dbReference>
<organism evidence="9">
    <name type="scientific">Salpingoeca rosetta (strain ATCC 50818 / BSB-021)</name>
    <dbReference type="NCBI Taxonomy" id="946362"/>
    <lineage>
        <taxon>Eukaryota</taxon>
        <taxon>Choanoflagellata</taxon>
        <taxon>Craspedida</taxon>
        <taxon>Salpingoecidae</taxon>
        <taxon>Salpingoeca</taxon>
    </lineage>
</organism>
<keyword evidence="3 4" id="KW-0067">ATP-binding</keyword>
<accession>F2U7B1</accession>
<dbReference type="eggNOG" id="KOG0577">
    <property type="taxonomic scope" value="Eukaryota"/>
</dbReference>
<dbReference type="SUPFAM" id="SSF56112">
    <property type="entry name" value="Protein kinase-like (PK-like)"/>
    <property type="match status" value="1"/>
</dbReference>
<dbReference type="Gene3D" id="1.10.510.10">
    <property type="entry name" value="Transferase(Phosphotransferase) domain 1"/>
    <property type="match status" value="1"/>
</dbReference>
<dbReference type="KEGG" id="sre:PTSG_03937"/>
<dbReference type="Proteomes" id="UP000007799">
    <property type="component" value="Unassembled WGS sequence"/>
</dbReference>
<evidence type="ECO:0000256" key="5">
    <source>
        <dbReference type="SAM" id="Coils"/>
    </source>
</evidence>
<dbReference type="Pfam" id="PF00069">
    <property type="entry name" value="Pkinase"/>
    <property type="match status" value="1"/>
</dbReference>
<dbReference type="GeneID" id="16075413"/>
<evidence type="ECO:0000256" key="2">
    <source>
        <dbReference type="ARBA" id="ARBA00022741"/>
    </source>
</evidence>
<dbReference type="EC" id="2.7.11.1" evidence="1"/>
<dbReference type="InterPro" id="IPR011009">
    <property type="entry name" value="Kinase-like_dom_sf"/>
</dbReference>
<dbReference type="OMA" id="KNFPEDQ"/>
<evidence type="ECO:0000313" key="9">
    <source>
        <dbReference type="Proteomes" id="UP000007799"/>
    </source>
</evidence>
<dbReference type="PROSITE" id="PS50011">
    <property type="entry name" value="PROTEIN_KINASE_DOM"/>
    <property type="match status" value="1"/>
</dbReference>
<feature type="binding site" evidence="4">
    <location>
        <position position="58"/>
    </location>
    <ligand>
        <name>ATP</name>
        <dbReference type="ChEBI" id="CHEBI:30616"/>
    </ligand>
</feature>
<keyword evidence="5" id="KW-0175">Coiled coil</keyword>
<evidence type="ECO:0000256" key="6">
    <source>
        <dbReference type="SAM" id="MobiDB-lite"/>
    </source>
</evidence>